<proteinExistence type="predicted"/>
<feature type="transmembrane region" description="Helical" evidence="4">
    <location>
        <begin position="289"/>
        <end position="305"/>
    </location>
</feature>
<evidence type="ECO:0000259" key="5">
    <source>
        <dbReference type="Pfam" id="PF02518"/>
    </source>
</evidence>
<dbReference type="InterPro" id="IPR003594">
    <property type="entry name" value="HATPase_dom"/>
</dbReference>
<evidence type="ECO:0000313" key="6">
    <source>
        <dbReference type="EMBL" id="GID62196.1"/>
    </source>
</evidence>
<evidence type="ECO:0000256" key="4">
    <source>
        <dbReference type="SAM" id="Phobius"/>
    </source>
</evidence>
<dbReference type="CDD" id="cd16917">
    <property type="entry name" value="HATPase_UhpB-NarQ-NarX-like"/>
    <property type="match status" value="1"/>
</dbReference>
<dbReference type="AlphaFoldDB" id="A0A919M8P4"/>
<feature type="transmembrane region" description="Helical" evidence="4">
    <location>
        <begin position="395"/>
        <end position="415"/>
    </location>
</feature>
<sequence length="632" mass="62731">MSERAAHRWTVLAGLGGCLLIVVDRSSGATPTNLLAPAVVVSLLLVRRWPVLLLAGVALIPAAPAVAFAPLVVGVLGAAQSLLDRGAPGRGAGLTGVATGALLFGDALAGQDRPAPIALLVIGAAVVLVAGAAVVPAAGAAVAAGAAGVTPLPAVRSRTPATGWTAGRVRLMAGAATAAFLISPVSLDVIGRLGLWLGVGESTFDHYPLARVAITGTVVLMIGIGLAAVAGKWSLAGAAAAATVQIGVSAPLALAVAALAGTVVSPWPGAIAGVAAGAAVAATRWRVPAAALLTVGAASALFIAYEAAGGHPEKAVGQHRVLPALVLLVLVTAAATAVTGAIAPVLAGRGAIPAALGPLAGTLTLGGMFATQVSFVRGRTPVDFTTAPVPHMVTAGYLLLAAGAAVGGLGVAHHITERWAERQRAELIRLEAAAAERDRLARPIHDGVLQVLALVQREGAGLGGSGARLAELAAEQEVALRTLLSGGGSLAGPAPGDDLRAALLALATPAVEVAAPATPVVFPAAGEVVAAVRAALENVVRHAGPGARAWVLLEDESQDEGGGVRVTVRDDGAGFVMSRLDEAARAGRLGVAQSMRGRIRDLGGTTTIHSSPGQGTEVEFWIPRRARRQRGG</sequence>
<dbReference type="PANTHER" id="PTHR24421:SF61">
    <property type="entry name" value="OXYGEN SENSOR HISTIDINE KINASE NREB"/>
    <property type="match status" value="1"/>
</dbReference>
<feature type="transmembrane region" description="Helical" evidence="4">
    <location>
        <begin position="91"/>
        <end position="111"/>
    </location>
</feature>
<feature type="transmembrane region" description="Helical" evidence="4">
    <location>
        <begin position="238"/>
        <end position="260"/>
    </location>
</feature>
<keyword evidence="4" id="KW-0472">Membrane</keyword>
<dbReference type="InterPro" id="IPR050482">
    <property type="entry name" value="Sensor_HK_TwoCompSys"/>
</dbReference>
<gene>
    <name evidence="6" type="ORF">Acy02nite_00770</name>
</gene>
<keyword evidence="4" id="KW-0812">Transmembrane</keyword>
<dbReference type="PANTHER" id="PTHR24421">
    <property type="entry name" value="NITRATE/NITRITE SENSOR PROTEIN NARX-RELATED"/>
    <property type="match status" value="1"/>
</dbReference>
<evidence type="ECO:0000313" key="7">
    <source>
        <dbReference type="Proteomes" id="UP000619479"/>
    </source>
</evidence>
<feature type="domain" description="Histidine kinase/HSP90-like ATPase" evidence="5">
    <location>
        <begin position="530"/>
        <end position="625"/>
    </location>
</feature>
<dbReference type="GO" id="GO:0000160">
    <property type="term" value="P:phosphorelay signal transduction system"/>
    <property type="evidence" value="ECO:0007669"/>
    <property type="project" value="UniProtKB-KW"/>
</dbReference>
<dbReference type="Pfam" id="PF02518">
    <property type="entry name" value="HATPase_c"/>
    <property type="match status" value="1"/>
</dbReference>
<keyword evidence="4" id="KW-1133">Transmembrane helix</keyword>
<evidence type="ECO:0000256" key="3">
    <source>
        <dbReference type="ARBA" id="ARBA00023012"/>
    </source>
</evidence>
<dbReference type="SUPFAM" id="SSF55874">
    <property type="entry name" value="ATPase domain of HSP90 chaperone/DNA topoisomerase II/histidine kinase"/>
    <property type="match status" value="1"/>
</dbReference>
<protein>
    <recommendedName>
        <fullName evidence="5">Histidine kinase/HSP90-like ATPase domain-containing protein</fullName>
    </recommendedName>
</protein>
<feature type="transmembrane region" description="Helical" evidence="4">
    <location>
        <begin position="52"/>
        <end position="79"/>
    </location>
</feature>
<keyword evidence="3" id="KW-0902">Two-component regulatory system</keyword>
<accession>A0A919M8P4</accession>
<feature type="transmembrane region" description="Helical" evidence="4">
    <location>
        <begin position="325"/>
        <end position="347"/>
    </location>
</feature>
<dbReference type="Gene3D" id="3.30.565.10">
    <property type="entry name" value="Histidine kinase-like ATPase, C-terminal domain"/>
    <property type="match status" value="1"/>
</dbReference>
<dbReference type="GO" id="GO:0016301">
    <property type="term" value="F:kinase activity"/>
    <property type="evidence" value="ECO:0007669"/>
    <property type="project" value="UniProtKB-KW"/>
</dbReference>
<feature type="transmembrane region" description="Helical" evidence="4">
    <location>
        <begin position="354"/>
        <end position="375"/>
    </location>
</feature>
<dbReference type="Proteomes" id="UP000619479">
    <property type="component" value="Unassembled WGS sequence"/>
</dbReference>
<reference evidence="6" key="1">
    <citation type="submission" date="2021-01" db="EMBL/GenBank/DDBJ databases">
        <title>Whole genome shotgun sequence of Actinoplanes cyaneus NBRC 14990.</title>
        <authorList>
            <person name="Komaki H."/>
            <person name="Tamura T."/>
        </authorList>
    </citation>
    <scope>NUCLEOTIDE SEQUENCE</scope>
    <source>
        <strain evidence="6">NBRC 14990</strain>
    </source>
</reference>
<organism evidence="6 7">
    <name type="scientific">Actinoplanes cyaneus</name>
    <dbReference type="NCBI Taxonomy" id="52696"/>
    <lineage>
        <taxon>Bacteria</taxon>
        <taxon>Bacillati</taxon>
        <taxon>Actinomycetota</taxon>
        <taxon>Actinomycetes</taxon>
        <taxon>Micromonosporales</taxon>
        <taxon>Micromonosporaceae</taxon>
        <taxon>Actinoplanes</taxon>
    </lineage>
</organism>
<dbReference type="EMBL" id="BOMH01000001">
    <property type="protein sequence ID" value="GID62196.1"/>
    <property type="molecule type" value="Genomic_DNA"/>
</dbReference>
<keyword evidence="1" id="KW-0808">Transferase</keyword>
<evidence type="ECO:0000256" key="2">
    <source>
        <dbReference type="ARBA" id="ARBA00022777"/>
    </source>
</evidence>
<feature type="transmembrane region" description="Helical" evidence="4">
    <location>
        <begin position="171"/>
        <end position="197"/>
    </location>
</feature>
<feature type="transmembrane region" description="Helical" evidence="4">
    <location>
        <begin position="209"/>
        <end position="231"/>
    </location>
</feature>
<keyword evidence="2" id="KW-0418">Kinase</keyword>
<dbReference type="InterPro" id="IPR036890">
    <property type="entry name" value="HATPase_C_sf"/>
</dbReference>
<name>A0A919M8P4_9ACTN</name>
<comment type="caution">
    <text evidence="6">The sequence shown here is derived from an EMBL/GenBank/DDBJ whole genome shotgun (WGS) entry which is preliminary data.</text>
</comment>
<evidence type="ECO:0000256" key="1">
    <source>
        <dbReference type="ARBA" id="ARBA00022679"/>
    </source>
</evidence>
<dbReference type="RefSeq" id="WP_239173996.1">
    <property type="nucleotide sequence ID" value="NZ_BAAAUC010000002.1"/>
</dbReference>
<feature type="transmembrane region" description="Helical" evidence="4">
    <location>
        <begin position="117"/>
        <end position="150"/>
    </location>
</feature>
<keyword evidence="7" id="KW-1185">Reference proteome</keyword>